<evidence type="ECO:0000313" key="3">
    <source>
        <dbReference type="Proteomes" id="UP001281410"/>
    </source>
</evidence>
<dbReference type="AlphaFoldDB" id="A0AAE0ALA2"/>
<protein>
    <submittedName>
        <fullName evidence="2">Uncharacterized protein</fullName>
    </submittedName>
</protein>
<name>A0AAE0ALA2_9ROSI</name>
<dbReference type="PANTHER" id="PTHR33463:SF180">
    <property type="entry name" value="DISEASE RESISTANCE PROTEIN RPS5"/>
    <property type="match status" value="1"/>
</dbReference>
<dbReference type="InterPro" id="IPR032675">
    <property type="entry name" value="LRR_dom_sf"/>
</dbReference>
<reference evidence="2" key="1">
    <citation type="journal article" date="2023" name="Plant J.">
        <title>Genome sequences and population genomics provide insights into the demographic history, inbreeding, and mutation load of two 'living fossil' tree species of Dipteronia.</title>
        <authorList>
            <person name="Feng Y."/>
            <person name="Comes H.P."/>
            <person name="Chen J."/>
            <person name="Zhu S."/>
            <person name="Lu R."/>
            <person name="Zhang X."/>
            <person name="Li P."/>
            <person name="Qiu J."/>
            <person name="Olsen K.M."/>
            <person name="Qiu Y."/>
        </authorList>
    </citation>
    <scope>NUCLEOTIDE SEQUENCE</scope>
    <source>
        <strain evidence="2">NBL</strain>
    </source>
</reference>
<dbReference type="Gene3D" id="3.80.10.10">
    <property type="entry name" value="Ribonuclease Inhibitor"/>
    <property type="match status" value="2"/>
</dbReference>
<evidence type="ECO:0000256" key="1">
    <source>
        <dbReference type="ARBA" id="ARBA00022821"/>
    </source>
</evidence>
<proteinExistence type="predicted"/>
<organism evidence="2 3">
    <name type="scientific">Dipteronia sinensis</name>
    <dbReference type="NCBI Taxonomy" id="43782"/>
    <lineage>
        <taxon>Eukaryota</taxon>
        <taxon>Viridiplantae</taxon>
        <taxon>Streptophyta</taxon>
        <taxon>Embryophyta</taxon>
        <taxon>Tracheophyta</taxon>
        <taxon>Spermatophyta</taxon>
        <taxon>Magnoliopsida</taxon>
        <taxon>eudicotyledons</taxon>
        <taxon>Gunneridae</taxon>
        <taxon>Pentapetalae</taxon>
        <taxon>rosids</taxon>
        <taxon>malvids</taxon>
        <taxon>Sapindales</taxon>
        <taxon>Sapindaceae</taxon>
        <taxon>Hippocastanoideae</taxon>
        <taxon>Acereae</taxon>
        <taxon>Dipteronia</taxon>
    </lineage>
</organism>
<dbReference type="EMBL" id="JANJYJ010000004">
    <property type="protein sequence ID" value="KAK3219524.1"/>
    <property type="molecule type" value="Genomic_DNA"/>
</dbReference>
<dbReference type="Pfam" id="PF13855">
    <property type="entry name" value="LRR_8"/>
    <property type="match status" value="1"/>
</dbReference>
<dbReference type="InterPro" id="IPR001611">
    <property type="entry name" value="Leu-rich_rpt"/>
</dbReference>
<keyword evidence="1" id="KW-0611">Plant defense</keyword>
<gene>
    <name evidence="2" type="ORF">Dsin_013494</name>
</gene>
<sequence length="395" mass="45884">MYEAQERGKFIINGLKLACVLEGSNVEDISYEVEHVKMHDVLRDMAHWLAREHRNEILVKKHTGLIKSQEIGRWKDALKVSLYGDSTQFLIETPVVCQRLQPIFVMGSKLKTLSGTLFQSIHTLTVLNLSNNNYLRKLPVEIDALISLRYLNLSKTYVSKSPIEEKSLTQLRILLLDEMRNHVVIPPGVISSLLSLEMYSSFSMIDAKCSELECLEKLTDVSLNFSNVNSVLKFMFSPKLQNCITRLSIFECEELRSLDISCYLEQLHIRFCRNLRKVKICFENVERMQRSELNCFRYLQILNILRCAIMENLSWLRYTPRLLILYVIECESLEEIIACDFAGSSEIEEDVEILSNLEQVHFDDLPKLKSICRRAMPFPSLREIKYQTEKLEVVV</sequence>
<dbReference type="PANTHER" id="PTHR33463">
    <property type="entry name" value="NB-ARC DOMAIN-CONTAINING PROTEIN-RELATED"/>
    <property type="match status" value="1"/>
</dbReference>
<keyword evidence="3" id="KW-1185">Reference proteome</keyword>
<dbReference type="Proteomes" id="UP001281410">
    <property type="component" value="Unassembled WGS sequence"/>
</dbReference>
<evidence type="ECO:0000313" key="2">
    <source>
        <dbReference type="EMBL" id="KAK3219524.1"/>
    </source>
</evidence>
<dbReference type="InterPro" id="IPR050905">
    <property type="entry name" value="Plant_NBS-LRR"/>
</dbReference>
<comment type="caution">
    <text evidence="2">The sequence shown here is derived from an EMBL/GenBank/DDBJ whole genome shotgun (WGS) entry which is preliminary data.</text>
</comment>
<dbReference type="SUPFAM" id="SSF52058">
    <property type="entry name" value="L domain-like"/>
    <property type="match status" value="1"/>
</dbReference>
<accession>A0AAE0ALA2</accession>